<keyword evidence="3" id="KW-0732">Signal</keyword>
<dbReference type="Gene3D" id="3.40.50.1820">
    <property type="entry name" value="alpha/beta hydrolase"/>
    <property type="match status" value="1"/>
</dbReference>
<evidence type="ECO:0000256" key="3">
    <source>
        <dbReference type="RuleBase" id="RU361235"/>
    </source>
</evidence>
<dbReference type="InterPro" id="IPR019826">
    <property type="entry name" value="Carboxylesterase_B_AS"/>
</dbReference>
<organism evidence="5 6">
    <name type="scientific">Sphaerimonospora cavernae</name>
    <dbReference type="NCBI Taxonomy" id="1740611"/>
    <lineage>
        <taxon>Bacteria</taxon>
        <taxon>Bacillati</taxon>
        <taxon>Actinomycetota</taxon>
        <taxon>Actinomycetes</taxon>
        <taxon>Streptosporangiales</taxon>
        <taxon>Streptosporangiaceae</taxon>
        <taxon>Sphaerimonospora</taxon>
    </lineage>
</organism>
<evidence type="ECO:0000313" key="5">
    <source>
        <dbReference type="EMBL" id="MFC0865821.1"/>
    </source>
</evidence>
<comment type="similarity">
    <text evidence="1 3">Belongs to the type-B carboxylesterase/lipase family.</text>
</comment>
<dbReference type="InterPro" id="IPR029058">
    <property type="entry name" value="AB_hydrolase_fold"/>
</dbReference>
<sequence>MKTEKRHRAIAVLVSLLMAVTTVAAAAPTAVASPSTAARTAVVCAPGTTIQTDRGSVCGLSADGVKTWLAVPYAEPPTGELRWAPPKPHAPWTTVLQATATGTPCPQPEFLTPESTDEDCLKLNVAAPADTGRKALPVMVEFHGGGFRLGASSDGAHLARTGNVVHVSVDYRLGILGFLAHRSLGARSGNYALRDQQEALRWVRRNISRFGGDPGNVTIYGASAGGSSVCAQTTSPAAKGLFQKGIAQSGEYNSLLGKDSMWQPQDCKSDLPTLKEAERTGDRFAAAVGCGGAADVAACLRAVPVKTLLEKAGDGIGPDKGTLAPIVDGEILPMSPAEAFTRGRVNNVALMHGVDRDEVQLQVANTPEEYEALVREQYGRLAPEVFKRYPLNRFPEPAAFIASRTIVADSNSVCPALLNHERLARRIPVYAFQVDNADAPPMFFLDATKPNGSYHVNEVPFLLAPPGADVSANQRVFATQLVTQWTGFARTGDPTVDGAPYWPRFTRSHPGVMSLAPAGDSQLTEEIAKQHNCVFWNKHAPFTR</sequence>
<dbReference type="RefSeq" id="WP_394303830.1">
    <property type="nucleotide sequence ID" value="NZ_JBHMQT010000059.1"/>
</dbReference>
<gene>
    <name evidence="5" type="ORF">ACFHYQ_26325</name>
</gene>
<comment type="caution">
    <text evidence="5">The sequence shown here is derived from an EMBL/GenBank/DDBJ whole genome shotgun (WGS) entry which is preliminary data.</text>
</comment>
<dbReference type="PANTHER" id="PTHR11559">
    <property type="entry name" value="CARBOXYLESTERASE"/>
    <property type="match status" value="1"/>
</dbReference>
<dbReference type="Pfam" id="PF00135">
    <property type="entry name" value="COesterase"/>
    <property type="match status" value="1"/>
</dbReference>
<evidence type="ECO:0000313" key="6">
    <source>
        <dbReference type="Proteomes" id="UP001589870"/>
    </source>
</evidence>
<name>A0ABV6UC96_9ACTN</name>
<dbReference type="PROSITE" id="PS00122">
    <property type="entry name" value="CARBOXYLESTERASE_B_1"/>
    <property type="match status" value="1"/>
</dbReference>
<dbReference type="Proteomes" id="UP001589870">
    <property type="component" value="Unassembled WGS sequence"/>
</dbReference>
<feature type="chain" id="PRO_5045004024" description="Carboxylic ester hydrolase" evidence="3">
    <location>
        <begin position="27"/>
        <end position="544"/>
    </location>
</feature>
<keyword evidence="2 3" id="KW-0378">Hydrolase</keyword>
<protein>
    <recommendedName>
        <fullName evidence="3">Carboxylic ester hydrolase</fullName>
        <ecNumber evidence="3">3.1.1.-</ecNumber>
    </recommendedName>
</protein>
<feature type="domain" description="Carboxylesterase type B" evidence="4">
    <location>
        <begin position="48"/>
        <end position="536"/>
    </location>
</feature>
<dbReference type="SUPFAM" id="SSF53474">
    <property type="entry name" value="alpha/beta-Hydrolases"/>
    <property type="match status" value="1"/>
</dbReference>
<keyword evidence="6" id="KW-1185">Reference proteome</keyword>
<dbReference type="EC" id="3.1.1.-" evidence="3"/>
<evidence type="ECO:0000256" key="2">
    <source>
        <dbReference type="ARBA" id="ARBA00022801"/>
    </source>
</evidence>
<feature type="signal peptide" evidence="3">
    <location>
        <begin position="1"/>
        <end position="26"/>
    </location>
</feature>
<proteinExistence type="inferred from homology"/>
<dbReference type="EMBL" id="JBHMQT010000059">
    <property type="protein sequence ID" value="MFC0865821.1"/>
    <property type="molecule type" value="Genomic_DNA"/>
</dbReference>
<accession>A0ABV6UC96</accession>
<dbReference type="InterPro" id="IPR050309">
    <property type="entry name" value="Type-B_Carboxylest/Lipase"/>
</dbReference>
<evidence type="ECO:0000256" key="1">
    <source>
        <dbReference type="ARBA" id="ARBA00005964"/>
    </source>
</evidence>
<reference evidence="5 6" key="1">
    <citation type="submission" date="2024-09" db="EMBL/GenBank/DDBJ databases">
        <authorList>
            <person name="Sun Q."/>
            <person name="Mori K."/>
        </authorList>
    </citation>
    <scope>NUCLEOTIDE SEQUENCE [LARGE SCALE GENOMIC DNA]</scope>
    <source>
        <strain evidence="5 6">TBRC 1851</strain>
    </source>
</reference>
<evidence type="ECO:0000259" key="4">
    <source>
        <dbReference type="Pfam" id="PF00135"/>
    </source>
</evidence>
<dbReference type="InterPro" id="IPR002018">
    <property type="entry name" value="CarbesteraseB"/>
</dbReference>